<feature type="transmembrane region" description="Helical" evidence="1">
    <location>
        <begin position="127"/>
        <end position="146"/>
    </location>
</feature>
<feature type="transmembrane region" description="Helical" evidence="1">
    <location>
        <begin position="472"/>
        <end position="494"/>
    </location>
</feature>
<evidence type="ECO:0000256" key="1">
    <source>
        <dbReference type="SAM" id="Phobius"/>
    </source>
</evidence>
<gene>
    <name evidence="2" type="ORF">NPX13_g1975</name>
</gene>
<name>A0A9W8TQU3_9PEZI</name>
<keyword evidence="1" id="KW-1133">Transmembrane helix</keyword>
<keyword evidence="1" id="KW-0472">Membrane</keyword>
<evidence type="ECO:0000313" key="2">
    <source>
        <dbReference type="EMBL" id="KAJ3578589.1"/>
    </source>
</evidence>
<dbReference type="EMBL" id="JANPWZ010000194">
    <property type="protein sequence ID" value="KAJ3578589.1"/>
    <property type="molecule type" value="Genomic_DNA"/>
</dbReference>
<reference evidence="2" key="1">
    <citation type="submission" date="2022-07" db="EMBL/GenBank/DDBJ databases">
        <title>Genome Sequence of Xylaria arbuscula.</title>
        <authorList>
            <person name="Buettner E."/>
        </authorList>
    </citation>
    <scope>NUCLEOTIDE SEQUENCE</scope>
    <source>
        <strain evidence="2">VT107</strain>
    </source>
</reference>
<dbReference type="PANTHER" id="PTHR35394:SF5">
    <property type="entry name" value="DUF3176 DOMAIN-CONTAINING PROTEIN"/>
    <property type="match status" value="1"/>
</dbReference>
<sequence>MKSGATVHIRQSNNINTGLESSNLSRCNNTVGRLLRAGQWATDYWIWELISWLISSVLLAGVILTLSLHQNQPLPEWPFGITINALISFLSSLSTSALIGVVASIIGQGGWATLTSAKRPLVQLEMSLQSVGPVIVIASLATAPFVQQITNVELTNDAVDTATILALRNYPNLRMENQFSQPLSYGDVPNLVTAAFYGGLYFPGNLTDPLNRSSLQHRPICSTGNCAFPKFDSLAVCSACANITNQLVTSRNSSGARWSLPNGFVLTEEESMPVISTTGAFDPLILHAGLPIANITAIQPCQDTDGTICSSIAQECMLHWCLNRYSSSVVQGILHEEVTDTVKYGYTINADRLSDELYIFQTNSSFAHTTVAETYSTLNISRWGSDQLGRLIAQTLTVQVFRLSESTKTDAFEVVDGSNLVFPGVPLNMSPMFEAMALSLTAAVRSYRHDETTLQLVKGQAFKEVPLLRVRWGWIALPIALQIASLLLLCYVALRTSRQRLPVWKLSVLATVFFGVRIREHIADPVPIQLMDMSVVASELDHRAMKTGLET</sequence>
<feature type="transmembrane region" description="Helical" evidence="1">
    <location>
        <begin position="81"/>
        <end position="106"/>
    </location>
</feature>
<comment type="caution">
    <text evidence="2">The sequence shown here is derived from an EMBL/GenBank/DDBJ whole genome shotgun (WGS) entry which is preliminary data.</text>
</comment>
<protein>
    <submittedName>
        <fullName evidence="2">Uncharacterized protein</fullName>
    </submittedName>
</protein>
<keyword evidence="1" id="KW-0812">Transmembrane</keyword>
<dbReference type="PANTHER" id="PTHR35394">
    <property type="entry name" value="DUF3176 DOMAIN-CONTAINING PROTEIN"/>
    <property type="match status" value="1"/>
</dbReference>
<dbReference type="VEuPathDB" id="FungiDB:F4678DRAFT_486231"/>
<organism evidence="2 3">
    <name type="scientific">Xylaria arbuscula</name>
    <dbReference type="NCBI Taxonomy" id="114810"/>
    <lineage>
        <taxon>Eukaryota</taxon>
        <taxon>Fungi</taxon>
        <taxon>Dikarya</taxon>
        <taxon>Ascomycota</taxon>
        <taxon>Pezizomycotina</taxon>
        <taxon>Sordariomycetes</taxon>
        <taxon>Xylariomycetidae</taxon>
        <taxon>Xylariales</taxon>
        <taxon>Xylariaceae</taxon>
        <taxon>Xylaria</taxon>
    </lineage>
</organism>
<dbReference type="InterPro" id="IPR021514">
    <property type="entry name" value="DUF3176"/>
</dbReference>
<keyword evidence="3" id="KW-1185">Reference proteome</keyword>
<accession>A0A9W8TQU3</accession>
<proteinExistence type="predicted"/>
<dbReference type="Pfam" id="PF11374">
    <property type="entry name" value="DUF3176"/>
    <property type="match status" value="1"/>
</dbReference>
<dbReference type="AlphaFoldDB" id="A0A9W8TQU3"/>
<evidence type="ECO:0000313" key="3">
    <source>
        <dbReference type="Proteomes" id="UP001148614"/>
    </source>
</evidence>
<dbReference type="Proteomes" id="UP001148614">
    <property type="component" value="Unassembled WGS sequence"/>
</dbReference>
<feature type="transmembrane region" description="Helical" evidence="1">
    <location>
        <begin position="44"/>
        <end position="69"/>
    </location>
</feature>